<dbReference type="Gene3D" id="3.40.50.720">
    <property type="entry name" value="NAD(P)-binding Rossmann-like Domain"/>
    <property type="match status" value="1"/>
</dbReference>
<dbReference type="Pfam" id="PF21394">
    <property type="entry name" value="Beta-ketacyl_N"/>
    <property type="match status" value="1"/>
</dbReference>
<feature type="domain" description="Carrier" evidence="5">
    <location>
        <begin position="1541"/>
        <end position="1623"/>
    </location>
</feature>
<dbReference type="InterPro" id="IPR016036">
    <property type="entry name" value="Malonyl_transacylase_ACP-bd"/>
</dbReference>
<dbReference type="CDD" id="cd00833">
    <property type="entry name" value="PKS"/>
    <property type="match status" value="1"/>
</dbReference>
<dbReference type="InterPro" id="IPR050091">
    <property type="entry name" value="PKS_NRPS_Biosynth_Enz"/>
</dbReference>
<dbReference type="InterPro" id="IPR027417">
    <property type="entry name" value="P-loop_NTPase"/>
</dbReference>
<reference evidence="7 8" key="1">
    <citation type="journal article" date="2023" name="J. Phycol.">
        <title>Chrysosporum ovalisporum is synonymous with the true-branching cyanobacterium Umezakia natans (Nostocales/Aphanizomenonaceae).</title>
        <authorList>
            <person name="McGregor G.B."/>
            <person name="Sendall B.C."/>
            <person name="Niiyama Y."/>
            <person name="Tuji A."/>
            <person name="Willis A."/>
        </authorList>
    </citation>
    <scope>NUCLEOTIDE SEQUENCE [LARGE SCALE GENOMIC DNA]</scope>
    <source>
        <strain evidence="7 8">FSS-62</strain>
    </source>
</reference>
<dbReference type="Gene3D" id="3.40.50.1820">
    <property type="entry name" value="alpha/beta hydrolase"/>
    <property type="match status" value="1"/>
</dbReference>
<accession>A0AA43KFV4</accession>
<dbReference type="GO" id="GO:0031177">
    <property type="term" value="F:phosphopantetheine binding"/>
    <property type="evidence" value="ECO:0007669"/>
    <property type="project" value="InterPro"/>
</dbReference>
<dbReference type="InterPro" id="IPR014031">
    <property type="entry name" value="Ketoacyl_synth_C"/>
</dbReference>
<dbReference type="InterPro" id="IPR036291">
    <property type="entry name" value="NAD(P)-bd_dom_sf"/>
</dbReference>
<dbReference type="GO" id="GO:0006633">
    <property type="term" value="P:fatty acid biosynthetic process"/>
    <property type="evidence" value="ECO:0007669"/>
    <property type="project" value="InterPro"/>
</dbReference>
<dbReference type="FunFam" id="3.40.366.10:FF:000002">
    <property type="entry name" value="Probable polyketide synthase 2"/>
    <property type="match status" value="1"/>
</dbReference>
<dbReference type="Gene3D" id="3.30.70.3290">
    <property type="match status" value="1"/>
</dbReference>
<dbReference type="Proteomes" id="UP001159370">
    <property type="component" value="Unassembled WGS sequence"/>
</dbReference>
<comment type="caution">
    <text evidence="7">The sequence shown here is derived from an EMBL/GenBank/DDBJ whole genome shotgun (WGS) entry which is preliminary data.</text>
</comment>
<dbReference type="SUPFAM" id="SSF51735">
    <property type="entry name" value="NAD(P)-binding Rossmann-fold domains"/>
    <property type="match status" value="2"/>
</dbReference>
<dbReference type="SUPFAM" id="SSF55048">
    <property type="entry name" value="Probable ACP-binding domain of malonyl-CoA ACP transacylase"/>
    <property type="match status" value="1"/>
</dbReference>
<dbReference type="InterPro" id="IPR009081">
    <property type="entry name" value="PP-bd_ACP"/>
</dbReference>
<dbReference type="SUPFAM" id="SSF52151">
    <property type="entry name" value="FabD/lysophospholipase-like"/>
    <property type="match status" value="1"/>
</dbReference>
<feature type="coiled-coil region" evidence="4">
    <location>
        <begin position="1724"/>
        <end position="1756"/>
    </location>
</feature>
<dbReference type="InterPro" id="IPR000639">
    <property type="entry name" value="Epox_hydrolase-like"/>
</dbReference>
<sequence>MNQPLSSQQLFELLEQVHNKLEAVDKEKTEPIAIIGMGCRFPGNANDPASLWSLLHDGVDAVTEIPLDRWDIDAYYDPDPNAPLKGYTRNGSFIQAIDKFDAQFFGLSPRETASLDPQQRLLLEITWEALENAGLAANKLKNSRTGVYVGICTDDHVSNQIFNGAVKLITQLNKDEENVVSVDGYTGIGGARSVAVGRISHLLGLQGPNIQLDTACSSSLIAVHLACQSLRLKECNLALAGGVNLILSPANTLTRCKMKALAPDGRCKTFAATADGYGQGEGCGMVVLKRLCDAIADGDSVLAIIRGSATNHDGPSGGLTVPNKKAQKEVIQQALQNARVEPHQISYVEAHGTGTSLGDPIELESLAAVYGHNRPDNEPLVVGSVKTNFGHLEAAAGVSSLIKVVLALYHQQIPRHLHFTEPNPYIPWDKIPVVIPTKTMPWLRREKPRLAGVSSFGMSGSNVHLILEEAPEQLTTANLKADTKESLERPIHLLTLSAKTPQALEDLASSYYKHLEIDCQQTLEDICYTANTGRSHFLYRLAVIANSTAELKAKLKQVQNIQQLTEARNRNTEIPGMFCGKITHNNSQPKIAFLFTGQGSQYVGMGYELYQTQPRFRQALEECASILKCELNIPLLEVLYPPTKTEGQSHFLDQTAYTQPALFAVEYALVQLWKSWGIEPDVVMGHSVGEYVAATVAGVFSLADGLKLIATRGRLMQNLPPDGEMVSVVASEDVVKAVIAPYASQVTIAAFNGRESIVISGASQAIGIICNILESQGIKLKPLQVSHAFHSPLMKPMVAEFAALAQQVTYRQPEIPLVSNITGELVDKNIATYSYWVDHISQPVRFTQSMETLDKHGCRIFLEIGPKPILLGMGCQCLPENQSLWLPSLRSTANDWQEMLSSMGELYVQGVRINWSGFDQDYTRHKVMLPTYPFQRQLYPREPIQNLEKLSFVETTNGITPLVNLLNQGDTEKLTQQFEKSGKFSPEQLKLLPNLLGLLAEQYREEPEINIIKEWLYEVQWEPLNLHEQKQFFEPSHWLIFADSTGLGKKLMTQLKNQGHECSLVYRADSYQNLEAGIYQVNPAHSEEFEKIYQAIGKTSTLPLKKIVHLWSLDTGYQNNLTVSALEEAQLWGCGSLLHILQALVVYQSKLTTVNNTQVMAEWGYLQIWLVTRGSQPVLSQTKPIAITQSSLWGLGRVIAFEYPQLWGGLVDLDAQESDNEAEILLQLLRENHKEDNLALRDNKAYVARLVKQTLGEFNSLSLQSDATYVITGGLGALGIQTAEWMVSKGAKHLVLISRTHPSEEIQKTIGLLQKAGASIYVFSGDISVEEDVVKILEEVQTSLPPLRGVIHAAGILDDGLIQQLNWERFTQVMKPKVKGAWYLHQFTQHLLLDFFVCFSSAAALLGSPGQGNYAAANAFLDGLAHYRRQLGLPGLSINWGAWSKSGMATRVNSQYQNRMKTSGVGTIAPKQGLQILEQILLGPSPSQVGVMSVDWSVLAEEWSLGNPSSLILHLLGTEESQRQSRLKQKQEQSILEKLEAAPEVEHQEILRIYLQSLVAKTLKTQLSDIPTHGNLMEIGMDSLMTMEVVNQMSRDLDFIIYPREFYERPRIDSLTEYLSVELRKKSITLNSSQSSPKTLEVFETKSSFNSPLISSSQRLPGIIFILSSPRSGSTLLRVMLAGHPHLFSPPELHLLAFSNMREREEKLKFSHLGEGLQKALMEIENLDATASQALIKNMELENLSIKEVYQRLQENISPRMLVDKSPSYAVNRSILERGEAIFANSKYIHLVRHPYSVIESFVRMRMQKMAGLGDDNPYEVAEQVWTKSNQNILDFLDHIEPQRRHQIIYEQLVKEPSKTLSELCSFLNIDFDTKLLHPYEGNRMTEGIYQNSLSISDPNFLKHNAVDFSLGDKWKTIQLPHRLGEQTRELVRQFNYELPNSMDTVANSKTEEKETQVSLNLVKKELLMDEKFLELRGNEICLCSWGSENNPVILCIHGILEQGLAWQEVAQPLVAKGYRVVAPDLFGHGRSSHLKMVTAYNSLTFLAQIDRVIQELPEEPLFLVGHSMGAMLAAMIASVRPEKFKALMLVEPPLPSYENKQQAINQLTTFLEYSTSSPKHPTFPDVATAAERLRKATPALSKEFSYILAERITQPWEEGVIWTWDSILRTRSTLSFNSFNGGRSEYLEMLKHIQIPTTLVYGNNSKLNRPEDLQEQQTAMALAKRVFVDGGHNLHIEAASQLVKLIELANSLS</sequence>
<dbReference type="SUPFAM" id="SSF53474">
    <property type="entry name" value="alpha/beta-Hydrolases"/>
    <property type="match status" value="1"/>
</dbReference>
<dbReference type="PANTHER" id="PTHR43775:SF37">
    <property type="entry name" value="SI:DKEY-61P9.11"/>
    <property type="match status" value="1"/>
</dbReference>
<keyword evidence="2" id="KW-0597">Phosphoprotein</keyword>
<feature type="domain" description="Ketosynthase family 3 (KS3)" evidence="6">
    <location>
        <begin position="29"/>
        <end position="469"/>
    </location>
</feature>
<keyword evidence="4" id="KW-0175">Coiled coil</keyword>
<dbReference type="InterPro" id="IPR014030">
    <property type="entry name" value="Ketoacyl_synth_N"/>
</dbReference>
<dbReference type="CDD" id="cd08955">
    <property type="entry name" value="KR_2_FAS_SDR_x"/>
    <property type="match status" value="1"/>
</dbReference>
<dbReference type="InterPro" id="IPR013968">
    <property type="entry name" value="PKS_KR"/>
</dbReference>
<dbReference type="PROSITE" id="PS50075">
    <property type="entry name" value="CARRIER"/>
    <property type="match status" value="1"/>
</dbReference>
<dbReference type="Gene3D" id="3.40.366.10">
    <property type="entry name" value="Malonyl-Coenzyme A Acyl Carrier Protein, domain 2"/>
    <property type="match status" value="1"/>
</dbReference>
<dbReference type="SMART" id="SM00822">
    <property type="entry name" value="PKS_KR"/>
    <property type="match status" value="1"/>
</dbReference>
<dbReference type="SMART" id="SM00827">
    <property type="entry name" value="PKS_AT"/>
    <property type="match status" value="1"/>
</dbReference>
<dbReference type="PROSITE" id="PS00012">
    <property type="entry name" value="PHOSPHOPANTETHEINE"/>
    <property type="match status" value="1"/>
</dbReference>
<dbReference type="InterPro" id="IPR057326">
    <property type="entry name" value="KR_dom"/>
</dbReference>
<dbReference type="Gene3D" id="3.40.50.300">
    <property type="entry name" value="P-loop containing nucleotide triphosphate hydrolases"/>
    <property type="match status" value="1"/>
</dbReference>
<dbReference type="Gene3D" id="1.10.1200.10">
    <property type="entry name" value="ACP-like"/>
    <property type="match status" value="1"/>
</dbReference>
<dbReference type="Gene3D" id="3.40.47.10">
    <property type="match status" value="1"/>
</dbReference>
<dbReference type="Pfam" id="PF02801">
    <property type="entry name" value="Ketoacyl-synt_C"/>
    <property type="match status" value="1"/>
</dbReference>
<dbReference type="EMBL" id="JANQDL010000097">
    <property type="protein sequence ID" value="MDH6064916.1"/>
    <property type="molecule type" value="Genomic_DNA"/>
</dbReference>
<dbReference type="InterPro" id="IPR016039">
    <property type="entry name" value="Thiolase-like"/>
</dbReference>
<dbReference type="SUPFAM" id="SSF47336">
    <property type="entry name" value="ACP-like"/>
    <property type="match status" value="1"/>
</dbReference>
<dbReference type="InterPro" id="IPR020841">
    <property type="entry name" value="PKS_Beta-ketoAc_synthase_dom"/>
</dbReference>
<dbReference type="InterPro" id="IPR006162">
    <property type="entry name" value="Ppantetheine_attach_site"/>
</dbReference>
<dbReference type="SUPFAM" id="SSF52540">
    <property type="entry name" value="P-loop containing nucleoside triphosphate hydrolases"/>
    <property type="match status" value="1"/>
</dbReference>
<evidence type="ECO:0000259" key="6">
    <source>
        <dbReference type="PROSITE" id="PS52004"/>
    </source>
</evidence>
<dbReference type="InterPro" id="IPR036736">
    <property type="entry name" value="ACP-like_sf"/>
</dbReference>
<dbReference type="FunFam" id="3.40.47.10:FF:000019">
    <property type="entry name" value="Polyketide synthase type I"/>
    <property type="match status" value="1"/>
</dbReference>
<dbReference type="Pfam" id="PF00109">
    <property type="entry name" value="ketoacyl-synt"/>
    <property type="match status" value="1"/>
</dbReference>
<dbReference type="PRINTS" id="PR00111">
    <property type="entry name" value="ABHYDROLASE"/>
</dbReference>
<dbReference type="Pfam" id="PF22621">
    <property type="entry name" value="CurL-like_PKS_C"/>
    <property type="match status" value="1"/>
</dbReference>
<evidence type="ECO:0000313" key="7">
    <source>
        <dbReference type="EMBL" id="MDH6064916.1"/>
    </source>
</evidence>
<dbReference type="InterPro" id="IPR000073">
    <property type="entry name" value="AB_hydrolase_1"/>
</dbReference>
<protein>
    <submittedName>
        <fullName evidence="7">Type I polyketide synthase</fullName>
    </submittedName>
</protein>
<dbReference type="InterPro" id="IPR016035">
    <property type="entry name" value="Acyl_Trfase/lysoPLipase"/>
</dbReference>
<evidence type="ECO:0000256" key="3">
    <source>
        <dbReference type="ARBA" id="ARBA00022679"/>
    </source>
</evidence>
<dbReference type="Pfam" id="PF00550">
    <property type="entry name" value="PP-binding"/>
    <property type="match status" value="1"/>
</dbReference>
<gene>
    <name evidence="7" type="ORF">NWP23_14380</name>
</gene>
<dbReference type="Pfam" id="PF00561">
    <property type="entry name" value="Abhydrolase_1"/>
    <property type="match status" value="1"/>
</dbReference>
<dbReference type="SMART" id="SM00825">
    <property type="entry name" value="PKS_KS"/>
    <property type="match status" value="1"/>
</dbReference>
<dbReference type="PRINTS" id="PR00412">
    <property type="entry name" value="EPOXHYDRLASE"/>
</dbReference>
<dbReference type="InterPro" id="IPR049490">
    <property type="entry name" value="C883_1060-like_KR_N"/>
</dbReference>
<dbReference type="SMART" id="SM00823">
    <property type="entry name" value="PKS_PP"/>
    <property type="match status" value="1"/>
</dbReference>
<dbReference type="InterPro" id="IPR018201">
    <property type="entry name" value="Ketoacyl_synth_AS"/>
</dbReference>
<dbReference type="InterPro" id="IPR020806">
    <property type="entry name" value="PKS_PP-bd"/>
</dbReference>
<dbReference type="RefSeq" id="WP_280700883.1">
    <property type="nucleotide sequence ID" value="NZ_JANQDL010000097.1"/>
</dbReference>
<dbReference type="SUPFAM" id="SSF53901">
    <property type="entry name" value="Thiolase-like"/>
    <property type="match status" value="1"/>
</dbReference>
<evidence type="ECO:0000256" key="2">
    <source>
        <dbReference type="ARBA" id="ARBA00022553"/>
    </source>
</evidence>
<dbReference type="Pfam" id="PF08659">
    <property type="entry name" value="KR"/>
    <property type="match status" value="1"/>
</dbReference>
<keyword evidence="3" id="KW-0808">Transferase</keyword>
<evidence type="ECO:0000259" key="5">
    <source>
        <dbReference type="PROSITE" id="PS50075"/>
    </source>
</evidence>
<dbReference type="Gene3D" id="3.30.70.250">
    <property type="entry name" value="Malonyl-CoA ACP transacylase, ACP-binding"/>
    <property type="match status" value="1"/>
</dbReference>
<dbReference type="PANTHER" id="PTHR43775">
    <property type="entry name" value="FATTY ACID SYNTHASE"/>
    <property type="match status" value="1"/>
</dbReference>
<name>A0AA43KFV4_9CYAN</name>
<dbReference type="PROSITE" id="PS52004">
    <property type="entry name" value="KS3_2"/>
    <property type="match status" value="1"/>
</dbReference>
<dbReference type="Pfam" id="PF13469">
    <property type="entry name" value="Sulfotransfer_3"/>
    <property type="match status" value="1"/>
</dbReference>
<evidence type="ECO:0000256" key="1">
    <source>
        <dbReference type="ARBA" id="ARBA00022450"/>
    </source>
</evidence>
<dbReference type="GO" id="GO:0004312">
    <property type="term" value="F:fatty acid synthase activity"/>
    <property type="evidence" value="ECO:0007669"/>
    <property type="project" value="TreeGrafter"/>
</dbReference>
<organism evidence="7 8">
    <name type="scientific">Umezakia ovalisporum FSS-62</name>
    <dbReference type="NCBI Taxonomy" id="2971776"/>
    <lineage>
        <taxon>Bacteria</taxon>
        <taxon>Bacillati</taxon>
        <taxon>Cyanobacteriota</taxon>
        <taxon>Cyanophyceae</taxon>
        <taxon>Nostocales</taxon>
        <taxon>Nodulariaceae</taxon>
        <taxon>Umezakia</taxon>
    </lineage>
</organism>
<dbReference type="GO" id="GO:0004315">
    <property type="term" value="F:3-oxoacyl-[acyl-carrier-protein] synthase activity"/>
    <property type="evidence" value="ECO:0007669"/>
    <property type="project" value="InterPro"/>
</dbReference>
<evidence type="ECO:0000313" key="8">
    <source>
        <dbReference type="Proteomes" id="UP001159370"/>
    </source>
</evidence>
<dbReference type="PROSITE" id="PS00606">
    <property type="entry name" value="KS3_1"/>
    <property type="match status" value="1"/>
</dbReference>
<evidence type="ECO:0000256" key="4">
    <source>
        <dbReference type="SAM" id="Coils"/>
    </source>
</evidence>
<dbReference type="InterPro" id="IPR029058">
    <property type="entry name" value="AB_hydrolase_fold"/>
</dbReference>
<dbReference type="InterPro" id="IPR001227">
    <property type="entry name" value="Ac_transferase_dom_sf"/>
</dbReference>
<dbReference type="InterPro" id="IPR014043">
    <property type="entry name" value="Acyl_transferase_dom"/>
</dbReference>
<keyword evidence="1" id="KW-0596">Phosphopantetheine</keyword>
<proteinExistence type="predicted"/>
<dbReference type="Pfam" id="PF00698">
    <property type="entry name" value="Acyl_transf_1"/>
    <property type="match status" value="1"/>
</dbReference>